<evidence type="ECO:0000313" key="3">
    <source>
        <dbReference type="EMBL" id="MBI3539643.1"/>
    </source>
</evidence>
<dbReference type="GO" id="GO:0008168">
    <property type="term" value="F:methyltransferase activity"/>
    <property type="evidence" value="ECO:0007669"/>
    <property type="project" value="UniProtKB-KW"/>
</dbReference>
<accession>A0A9D6LAJ1</accession>
<dbReference type="InterPro" id="IPR004398">
    <property type="entry name" value="RNA_MeTrfase_RsmD"/>
</dbReference>
<dbReference type="Gene3D" id="3.40.50.150">
    <property type="entry name" value="Vaccinia Virus protein VP39"/>
    <property type="match status" value="1"/>
</dbReference>
<evidence type="ECO:0000256" key="1">
    <source>
        <dbReference type="ARBA" id="ARBA00022603"/>
    </source>
</evidence>
<dbReference type="Proteomes" id="UP000807850">
    <property type="component" value="Unassembled WGS sequence"/>
</dbReference>
<dbReference type="SUPFAM" id="SSF53335">
    <property type="entry name" value="S-adenosyl-L-methionine-dependent methyltransferases"/>
    <property type="match status" value="1"/>
</dbReference>
<dbReference type="InterPro" id="IPR029063">
    <property type="entry name" value="SAM-dependent_MTases_sf"/>
</dbReference>
<proteinExistence type="predicted"/>
<reference evidence="3" key="1">
    <citation type="submission" date="2020-07" db="EMBL/GenBank/DDBJ databases">
        <title>Huge and variable diversity of episymbiotic CPR bacteria and DPANN archaea in groundwater ecosystems.</title>
        <authorList>
            <person name="He C.Y."/>
            <person name="Keren R."/>
            <person name="Whittaker M."/>
            <person name="Farag I.F."/>
            <person name="Doudna J."/>
            <person name="Cate J.H.D."/>
            <person name="Banfield J.F."/>
        </authorList>
    </citation>
    <scope>NUCLEOTIDE SEQUENCE</scope>
    <source>
        <strain evidence="3">NC_groundwater_928_Pr1_S-0.2um_72_17</strain>
    </source>
</reference>
<organism evidence="3 4">
    <name type="scientific">Eiseniibacteriota bacterium</name>
    <dbReference type="NCBI Taxonomy" id="2212470"/>
    <lineage>
        <taxon>Bacteria</taxon>
        <taxon>Candidatus Eiseniibacteriota</taxon>
    </lineage>
</organism>
<name>A0A9D6LAJ1_UNCEI</name>
<evidence type="ECO:0000313" key="4">
    <source>
        <dbReference type="Proteomes" id="UP000807850"/>
    </source>
</evidence>
<dbReference type="PANTHER" id="PTHR43542:SF1">
    <property type="entry name" value="METHYLTRANSFERASE"/>
    <property type="match status" value="1"/>
</dbReference>
<protein>
    <submittedName>
        <fullName evidence="3">RsmD family RNA methyltransferase</fullName>
    </submittedName>
</protein>
<evidence type="ECO:0000256" key="2">
    <source>
        <dbReference type="ARBA" id="ARBA00022679"/>
    </source>
</evidence>
<dbReference type="EMBL" id="JACQAY010000158">
    <property type="protein sequence ID" value="MBI3539643.1"/>
    <property type="molecule type" value="Genomic_DNA"/>
</dbReference>
<comment type="caution">
    <text evidence="3">The sequence shown here is derived from an EMBL/GenBank/DDBJ whole genome shotgun (WGS) entry which is preliminary data.</text>
</comment>
<gene>
    <name evidence="3" type="ORF">HY076_05170</name>
</gene>
<dbReference type="PANTHER" id="PTHR43542">
    <property type="entry name" value="METHYLTRANSFERASE"/>
    <property type="match status" value="1"/>
</dbReference>
<sequence>MRVIAGEFGGRRLVVPRGLATRPTSDRVREALCMALEPFTGLRVIDLFAGSGALGIEALSRGAAWCDFVESERAALAALERNLDALGLGDRSHVWRARLPAALDRLAASLATADLVL</sequence>
<dbReference type="AlphaFoldDB" id="A0A9D6LAJ1"/>
<keyword evidence="2" id="KW-0808">Transferase</keyword>
<dbReference type="GO" id="GO:0031167">
    <property type="term" value="P:rRNA methylation"/>
    <property type="evidence" value="ECO:0007669"/>
    <property type="project" value="InterPro"/>
</dbReference>
<dbReference type="Pfam" id="PF03602">
    <property type="entry name" value="Cons_hypoth95"/>
    <property type="match status" value="1"/>
</dbReference>
<feature type="non-terminal residue" evidence="3">
    <location>
        <position position="117"/>
    </location>
</feature>
<keyword evidence="1 3" id="KW-0489">Methyltransferase</keyword>